<gene>
    <name evidence="1" type="ORF">JCM19231_5537</name>
</gene>
<accession>A0A0B8NTU4</accession>
<keyword evidence="2" id="KW-1185">Reference proteome</keyword>
<protein>
    <submittedName>
        <fullName evidence="1">Putrescine transport ATP-binding protein potA</fullName>
    </submittedName>
</protein>
<dbReference type="GO" id="GO:0005524">
    <property type="term" value="F:ATP binding"/>
    <property type="evidence" value="ECO:0007669"/>
    <property type="project" value="UniProtKB-KW"/>
</dbReference>
<name>A0A0B8NTU4_9VIBR</name>
<keyword evidence="1" id="KW-0067">ATP-binding</keyword>
<dbReference type="AlphaFoldDB" id="A0A0B8NTU4"/>
<evidence type="ECO:0000313" key="1">
    <source>
        <dbReference type="EMBL" id="GAM54573.1"/>
    </source>
</evidence>
<dbReference type="Proteomes" id="UP000031671">
    <property type="component" value="Unassembled WGS sequence"/>
</dbReference>
<evidence type="ECO:0000313" key="2">
    <source>
        <dbReference type="Proteomes" id="UP000031671"/>
    </source>
</evidence>
<dbReference type="EMBL" id="BBRZ01000005">
    <property type="protein sequence ID" value="GAM54573.1"/>
    <property type="molecule type" value="Genomic_DNA"/>
</dbReference>
<reference evidence="1 2" key="2">
    <citation type="submission" date="2015-01" db="EMBL/GenBank/DDBJ databases">
        <authorList>
            <consortium name="NBRP consortium"/>
            <person name="Sawabe T."/>
            <person name="Meirelles P."/>
            <person name="Feng G."/>
            <person name="Sayaka M."/>
            <person name="Hattori M."/>
            <person name="Ohkuma M."/>
        </authorList>
    </citation>
    <scope>NUCLEOTIDE SEQUENCE [LARGE SCALE GENOMIC DNA]</scope>
    <source>
        <strain evidence="2">JCM 19231</strain>
    </source>
</reference>
<proteinExistence type="predicted"/>
<organism evidence="1 2">
    <name type="scientific">Vibrio ishigakensis</name>
    <dbReference type="NCBI Taxonomy" id="1481914"/>
    <lineage>
        <taxon>Bacteria</taxon>
        <taxon>Pseudomonadati</taxon>
        <taxon>Pseudomonadota</taxon>
        <taxon>Gammaproteobacteria</taxon>
        <taxon>Vibrionales</taxon>
        <taxon>Vibrionaceae</taxon>
        <taxon>Vibrio</taxon>
    </lineage>
</organism>
<sequence>MTLDSIVETESGQRVMVSEFFNEDDPDVDHSLGQKVAITWIESWEVVLSDTAGSESHG</sequence>
<keyword evidence="1" id="KW-0547">Nucleotide-binding</keyword>
<reference evidence="1 2" key="1">
    <citation type="submission" date="2015-01" db="EMBL/GenBank/DDBJ databases">
        <title>Vibrio sp. C1 JCM 19231 whole genome shotgun sequence.</title>
        <authorList>
            <person name="Sawabe T."/>
            <person name="Meirelles P."/>
            <person name="Feng G."/>
            <person name="Sayaka M."/>
            <person name="Hattori M."/>
            <person name="Ohkuma M."/>
        </authorList>
    </citation>
    <scope>NUCLEOTIDE SEQUENCE [LARGE SCALE GENOMIC DNA]</scope>
    <source>
        <strain evidence="2">JCM 19231</strain>
    </source>
</reference>
<comment type="caution">
    <text evidence="1">The sequence shown here is derived from an EMBL/GenBank/DDBJ whole genome shotgun (WGS) entry which is preliminary data.</text>
</comment>